<dbReference type="InterPro" id="IPR008906">
    <property type="entry name" value="HATC_C_dom"/>
</dbReference>
<dbReference type="InterPro" id="IPR012337">
    <property type="entry name" value="RNaseH-like_sf"/>
</dbReference>
<gene>
    <name evidence="2" type="ORF">ACJMK2_032258</name>
</gene>
<sequence length="183" mass="20863">MADDFDDKVNVQVEPGIVDKQPSDTLPPLPITPSLLNVRHDNNKTMVTPSPSNKKAKVNVDMDDWLQDVVLVKSQQPIRDIIHMEVSRYLAAAPYDTNLTMLQWWKQNGQFYPHLSLLAQKYITILASSASSERVFSLAGHLVSKNTSSFMLGQCGPDNILKQNNHCWQCQYNKHKNKHYSER</sequence>
<protein>
    <recommendedName>
        <fullName evidence="1">HAT C-terminal dimerisation domain-containing protein</fullName>
    </recommendedName>
</protein>
<dbReference type="Proteomes" id="UP001634394">
    <property type="component" value="Unassembled WGS sequence"/>
</dbReference>
<comment type="caution">
    <text evidence="2">The sequence shown here is derived from an EMBL/GenBank/DDBJ whole genome shotgun (WGS) entry which is preliminary data.</text>
</comment>
<evidence type="ECO:0000313" key="3">
    <source>
        <dbReference type="Proteomes" id="UP001634394"/>
    </source>
</evidence>
<dbReference type="EMBL" id="JBJQND010000004">
    <property type="protein sequence ID" value="KAL3879986.1"/>
    <property type="molecule type" value="Genomic_DNA"/>
</dbReference>
<reference evidence="2 3" key="1">
    <citation type="submission" date="2024-11" db="EMBL/GenBank/DDBJ databases">
        <title>Chromosome-level genome assembly of the freshwater bivalve Anodonta woodiana.</title>
        <authorList>
            <person name="Chen X."/>
        </authorList>
    </citation>
    <scope>NUCLEOTIDE SEQUENCE [LARGE SCALE GENOMIC DNA]</scope>
    <source>
        <strain evidence="2">MN2024</strain>
        <tissue evidence="2">Gills</tissue>
    </source>
</reference>
<dbReference type="PANTHER" id="PTHR47611">
    <property type="entry name" value="HAT DIMERISATION DOMAIN, C-TERMINAL"/>
    <property type="match status" value="1"/>
</dbReference>
<feature type="domain" description="HAT C-terminal dimerisation" evidence="1">
    <location>
        <begin position="88"/>
        <end position="149"/>
    </location>
</feature>
<accession>A0ABD3X301</accession>
<keyword evidence="3" id="KW-1185">Reference proteome</keyword>
<dbReference type="Pfam" id="PF05699">
    <property type="entry name" value="Dimer_Tnp_hAT"/>
    <property type="match status" value="1"/>
</dbReference>
<name>A0ABD3X301_SINWO</name>
<organism evidence="2 3">
    <name type="scientific">Sinanodonta woodiana</name>
    <name type="common">Chinese pond mussel</name>
    <name type="synonym">Anodonta woodiana</name>
    <dbReference type="NCBI Taxonomy" id="1069815"/>
    <lineage>
        <taxon>Eukaryota</taxon>
        <taxon>Metazoa</taxon>
        <taxon>Spiralia</taxon>
        <taxon>Lophotrochozoa</taxon>
        <taxon>Mollusca</taxon>
        <taxon>Bivalvia</taxon>
        <taxon>Autobranchia</taxon>
        <taxon>Heteroconchia</taxon>
        <taxon>Palaeoheterodonta</taxon>
        <taxon>Unionida</taxon>
        <taxon>Unionoidea</taxon>
        <taxon>Unionidae</taxon>
        <taxon>Unioninae</taxon>
        <taxon>Sinanodonta</taxon>
    </lineage>
</organism>
<dbReference type="AlphaFoldDB" id="A0ABD3X301"/>
<evidence type="ECO:0000313" key="2">
    <source>
        <dbReference type="EMBL" id="KAL3879986.1"/>
    </source>
</evidence>
<dbReference type="SUPFAM" id="SSF53098">
    <property type="entry name" value="Ribonuclease H-like"/>
    <property type="match status" value="1"/>
</dbReference>
<proteinExistence type="predicted"/>
<evidence type="ECO:0000259" key="1">
    <source>
        <dbReference type="Pfam" id="PF05699"/>
    </source>
</evidence>
<dbReference type="PANTHER" id="PTHR47611:SF1">
    <property type="entry name" value="CCHC-TYPE DOMAIN-CONTAINING PROTEIN"/>
    <property type="match status" value="1"/>
</dbReference>